<dbReference type="Pfam" id="PF03473">
    <property type="entry name" value="MOSC"/>
    <property type="match status" value="1"/>
</dbReference>
<evidence type="ECO:0000259" key="4">
    <source>
        <dbReference type="PROSITE" id="PS51340"/>
    </source>
</evidence>
<dbReference type="Gene3D" id="3.40.640.10">
    <property type="entry name" value="Type I PLP-dependent aspartate aminotransferase-like (Major domain)"/>
    <property type="match status" value="1"/>
</dbReference>
<dbReference type="InterPro" id="IPR005302">
    <property type="entry name" value="MoCF_Sase_C"/>
</dbReference>
<dbReference type="Pfam" id="PF03476">
    <property type="entry name" value="MOSC_N"/>
    <property type="match status" value="1"/>
</dbReference>
<dbReference type="SUPFAM" id="SSF53383">
    <property type="entry name" value="PLP-dependent transferases"/>
    <property type="match status" value="1"/>
</dbReference>
<organism evidence="5">
    <name type="scientific">Phaeodactylum tricornutum</name>
    <name type="common">Diatom</name>
    <dbReference type="NCBI Taxonomy" id="2850"/>
    <lineage>
        <taxon>Eukaryota</taxon>
        <taxon>Sar</taxon>
        <taxon>Stramenopiles</taxon>
        <taxon>Ochrophyta</taxon>
        <taxon>Bacillariophyta</taxon>
        <taxon>Bacillariophyceae</taxon>
        <taxon>Bacillariophycidae</taxon>
        <taxon>Naviculales</taxon>
        <taxon>Phaeodactylaceae</taxon>
        <taxon>Phaeodactylum</taxon>
    </lineage>
</organism>
<dbReference type="SUPFAM" id="SSF141673">
    <property type="entry name" value="MOSC N-terminal domain-like"/>
    <property type="match status" value="1"/>
</dbReference>
<evidence type="ECO:0000256" key="3">
    <source>
        <dbReference type="SAM" id="Phobius"/>
    </source>
</evidence>
<evidence type="ECO:0000313" key="5">
    <source>
        <dbReference type="EMBL" id="CAG9278855.1"/>
    </source>
</evidence>
<dbReference type="GO" id="GO:0030170">
    <property type="term" value="F:pyridoxal phosphate binding"/>
    <property type="evidence" value="ECO:0007669"/>
    <property type="project" value="InterPro"/>
</dbReference>
<dbReference type="Pfam" id="PF00266">
    <property type="entry name" value="Aminotran_5"/>
    <property type="match status" value="1"/>
</dbReference>
<protein>
    <recommendedName>
        <fullName evidence="4">MOSC domain-containing protein</fullName>
    </recommendedName>
</protein>
<dbReference type="InterPro" id="IPR005303">
    <property type="entry name" value="MOCOS_middle"/>
</dbReference>
<dbReference type="InterPro" id="IPR000192">
    <property type="entry name" value="Aminotrans_V_dom"/>
</dbReference>
<evidence type="ECO:0000256" key="2">
    <source>
        <dbReference type="SAM" id="MobiDB-lite"/>
    </source>
</evidence>
<dbReference type="GO" id="GO:0006777">
    <property type="term" value="P:Mo-molybdopterin cofactor biosynthetic process"/>
    <property type="evidence" value="ECO:0007669"/>
    <property type="project" value="UniProtKB-KW"/>
</dbReference>
<dbReference type="EMBL" id="OU594951">
    <property type="protein sequence ID" value="CAG9278855.1"/>
    <property type="molecule type" value="Genomic_DNA"/>
</dbReference>
<name>A0A8J9S3Q5_PHATR</name>
<gene>
    <name evidence="5" type="ORF">PTTT1_LOCUS8219</name>
</gene>
<feature type="domain" description="MOSC" evidence="4">
    <location>
        <begin position="876"/>
        <end position="1036"/>
    </location>
</feature>
<dbReference type="Gene3D" id="3.90.1150.10">
    <property type="entry name" value="Aspartate Aminotransferase, domain 1"/>
    <property type="match status" value="1"/>
</dbReference>
<proteinExistence type="predicted"/>
<keyword evidence="1" id="KW-0501">Molybdenum cofactor biosynthesis</keyword>
<dbReference type="GO" id="GO:0003824">
    <property type="term" value="F:catalytic activity"/>
    <property type="evidence" value="ECO:0007669"/>
    <property type="project" value="InterPro"/>
</dbReference>
<keyword evidence="3" id="KW-1133">Transmembrane helix</keyword>
<feature type="compositionally biased region" description="Basic and acidic residues" evidence="2">
    <location>
        <begin position="291"/>
        <end position="304"/>
    </location>
</feature>
<keyword evidence="3" id="KW-0812">Transmembrane</keyword>
<sequence>MEQGSTCNSSAPAETAAAPWLTCFHDTMIIFPRNVVRSTVSRWKLPYSTTLFGACSNIGYIAFRCESSKDVIPLVLLILFIAIASVLPKCYRKRCKETVPTTLHDQWTLSSTTQRTTCVPDVVDQPQHEQHFYLNQLRRKRDFLARAGDDYGYRNSPAGFIDDWRDFEFPLLISPIRLDSKVPFTEPGPAVSKNTKCGPNPSPDDNTCEQQVYADYAGAALPTRSQWKATTNETDSPLLLANPHSTGPSAGHTSLLIEQAKKRILEFFSATPGQFGGPLSSRALPDTTGISRKENQQHPQRQETFHPGYEIVFTSNATDALRIVAERFPWKTAKSTSCQCQCQQASTLVYPQDSHTSVVGMRGPVLQKGGRLMCRPATDLLLDMDKPQGVRTWSSLPNEGLRESHPCNCCKNEVTNHLLVLAAECNFSGDRKNVKRAFRRVRESSNAIETSDRWFTMLDMAKAASSAPINLRSLDPDFACVSFYKLFGMPTGLGCLLVKRGAAVELLKENQNIYFGGGSVDVLLPSTDFVVHRSGPTSLASLTNGTVHFRGIASLVHGFDALAHVGGMHSIEGHTVTLAREFASRISAMQHANCRPLVEIHSSWAKAGKALRHGPTVTFNVLRSDGAYVGFNEVSKLAALNRPPIQMRTGCFCNPGACQLALGLSDNDVRHNYEASGHVCGDQMDVINGRPTGAIRVSFGKDSIWEDADAIVTFLERIFVSVQSLDNKSNVGWDASPRRVMLSEMYIFPIKSCAAFRVKRWKFDAISTKPDFDREFALVDSSGTAMRLQSYPKMAYIQPHIDVSRRVMTVHAPGQSPLELHLDTDSSNTIEIDSVVKICGNRCGARVWGDCSVSEWFSSFLGVQCWLARHSVNGNYQVSSKYAVPSTAARRQSVAFANEQPILLISEHAVDTLNESLRAQHQKQVSSRHFRPNMVVRLVGQQFQNDALHAEDAWSTIQNNSKEIVFDVVGPCARCSMVDVDPSSGMKGNTLRALAEYRRRNGQIIFGIFLKGRTARSESEKRADMWLEEGDFFLCE</sequence>
<feature type="region of interest" description="Disordered" evidence="2">
    <location>
        <begin position="276"/>
        <end position="304"/>
    </location>
</feature>
<dbReference type="AlphaFoldDB" id="A0A8J9S3Q5"/>
<evidence type="ECO:0000256" key="1">
    <source>
        <dbReference type="ARBA" id="ARBA00023150"/>
    </source>
</evidence>
<reference evidence="5" key="1">
    <citation type="submission" date="2022-02" db="EMBL/GenBank/DDBJ databases">
        <authorList>
            <person name="Giguere J D."/>
        </authorList>
    </citation>
    <scope>NUCLEOTIDE SEQUENCE</scope>
    <source>
        <strain evidence="5">CCAP 1055/1</strain>
    </source>
</reference>
<dbReference type="GO" id="GO:0030151">
    <property type="term" value="F:molybdenum ion binding"/>
    <property type="evidence" value="ECO:0007669"/>
    <property type="project" value="InterPro"/>
</dbReference>
<feature type="transmembrane region" description="Helical" evidence="3">
    <location>
        <begin position="70"/>
        <end position="87"/>
    </location>
</feature>
<dbReference type="InterPro" id="IPR015424">
    <property type="entry name" value="PyrdxlP-dep_Trfase"/>
</dbReference>
<dbReference type="InterPro" id="IPR015422">
    <property type="entry name" value="PyrdxlP-dep_Trfase_small"/>
</dbReference>
<keyword evidence="3" id="KW-0472">Membrane</keyword>
<dbReference type="InterPro" id="IPR015421">
    <property type="entry name" value="PyrdxlP-dep_Trfase_major"/>
</dbReference>
<dbReference type="PANTHER" id="PTHR14237:SF80">
    <property type="entry name" value="MOLYBDENUM COFACTOR SULFURASE"/>
    <property type="match status" value="1"/>
</dbReference>
<dbReference type="PROSITE" id="PS51340">
    <property type="entry name" value="MOSC"/>
    <property type="match status" value="1"/>
</dbReference>
<accession>A0A8J9S3Q5</accession>
<dbReference type="PANTHER" id="PTHR14237">
    <property type="entry name" value="MOLYBDOPTERIN COFACTOR SULFURASE MOSC"/>
    <property type="match status" value="1"/>
</dbReference>
<dbReference type="Proteomes" id="UP000836788">
    <property type="component" value="Chromosome 10"/>
</dbReference>